<dbReference type="CDD" id="cd00371">
    <property type="entry name" value="HMA"/>
    <property type="match status" value="1"/>
</dbReference>
<dbReference type="KEGG" id="mts:MTES_0361"/>
<comment type="similarity">
    <text evidence="2 12">Belongs to the cation transport ATPase (P-type) (TC 3.A.3) family. Type IB subfamily.</text>
</comment>
<dbReference type="InterPro" id="IPR017969">
    <property type="entry name" value="Heavy-metal-associated_CS"/>
</dbReference>
<evidence type="ECO:0000256" key="11">
    <source>
        <dbReference type="ARBA" id="ARBA00074171"/>
    </source>
</evidence>
<evidence type="ECO:0000256" key="4">
    <source>
        <dbReference type="ARBA" id="ARBA00022723"/>
    </source>
</evidence>
<feature type="region of interest" description="Disordered" evidence="13">
    <location>
        <begin position="86"/>
        <end position="165"/>
    </location>
</feature>
<keyword evidence="6 12" id="KW-0067">ATP-binding</keyword>
<dbReference type="SFLD" id="SFLDG00002">
    <property type="entry name" value="C1.7:_P-type_atpase_like"/>
    <property type="match status" value="1"/>
</dbReference>
<evidence type="ECO:0000313" key="15">
    <source>
        <dbReference type="EMBL" id="BAJ73325.1"/>
    </source>
</evidence>
<dbReference type="FunFam" id="3.30.70.100:FF:000005">
    <property type="entry name" value="Copper-exporting P-type ATPase A"/>
    <property type="match status" value="1"/>
</dbReference>
<dbReference type="Gene3D" id="2.70.150.10">
    <property type="entry name" value="Calcium-transporting ATPase, cytoplasmic transduction domain A"/>
    <property type="match status" value="1"/>
</dbReference>
<dbReference type="NCBIfam" id="TIGR01525">
    <property type="entry name" value="ATPase-IB_hvy"/>
    <property type="match status" value="1"/>
</dbReference>
<dbReference type="InterPro" id="IPR023214">
    <property type="entry name" value="HAD_sf"/>
</dbReference>
<dbReference type="InterPro" id="IPR036163">
    <property type="entry name" value="HMA_dom_sf"/>
</dbReference>
<dbReference type="InterPro" id="IPR036412">
    <property type="entry name" value="HAD-like_sf"/>
</dbReference>
<evidence type="ECO:0000256" key="10">
    <source>
        <dbReference type="ARBA" id="ARBA00049360"/>
    </source>
</evidence>
<dbReference type="InterPro" id="IPR006121">
    <property type="entry name" value="HMA_dom"/>
</dbReference>
<evidence type="ECO:0000256" key="6">
    <source>
        <dbReference type="ARBA" id="ARBA00022840"/>
    </source>
</evidence>
<evidence type="ECO:0000256" key="5">
    <source>
        <dbReference type="ARBA" id="ARBA00022741"/>
    </source>
</evidence>
<keyword evidence="3 12" id="KW-0812">Transmembrane</keyword>
<evidence type="ECO:0000256" key="1">
    <source>
        <dbReference type="ARBA" id="ARBA00004651"/>
    </source>
</evidence>
<keyword evidence="5 12" id="KW-0547">Nucleotide-binding</keyword>
<dbReference type="AlphaFoldDB" id="E8NA91"/>
<dbReference type="SFLD" id="SFLDF00027">
    <property type="entry name" value="p-type_atpase"/>
    <property type="match status" value="1"/>
</dbReference>
<dbReference type="RefSeq" id="WP_013583452.1">
    <property type="nucleotide sequence ID" value="NC_015125.1"/>
</dbReference>
<dbReference type="GO" id="GO:0005507">
    <property type="term" value="F:copper ion binding"/>
    <property type="evidence" value="ECO:0007669"/>
    <property type="project" value="TreeGrafter"/>
</dbReference>
<dbReference type="PROSITE" id="PS01229">
    <property type="entry name" value="COF_2"/>
    <property type="match status" value="1"/>
</dbReference>
<keyword evidence="8 12" id="KW-1133">Transmembrane helix</keyword>
<dbReference type="eggNOG" id="COG2217">
    <property type="taxonomic scope" value="Bacteria"/>
</dbReference>
<comment type="catalytic activity">
    <reaction evidence="10">
        <text>ATP + H2O = ADP + phosphate + H(+)</text>
        <dbReference type="Rhea" id="RHEA:13065"/>
        <dbReference type="ChEBI" id="CHEBI:15377"/>
        <dbReference type="ChEBI" id="CHEBI:15378"/>
        <dbReference type="ChEBI" id="CHEBI:30616"/>
        <dbReference type="ChEBI" id="CHEBI:43474"/>
        <dbReference type="ChEBI" id="CHEBI:456216"/>
    </reaction>
</comment>
<dbReference type="PROSITE" id="PS01047">
    <property type="entry name" value="HMA_1"/>
    <property type="match status" value="1"/>
</dbReference>
<dbReference type="GO" id="GO:0016887">
    <property type="term" value="F:ATP hydrolysis activity"/>
    <property type="evidence" value="ECO:0007669"/>
    <property type="project" value="InterPro"/>
</dbReference>
<dbReference type="SUPFAM" id="SSF81665">
    <property type="entry name" value="Calcium ATPase, transmembrane domain M"/>
    <property type="match status" value="1"/>
</dbReference>
<dbReference type="Gene3D" id="3.30.70.100">
    <property type="match status" value="1"/>
</dbReference>
<feature type="transmembrane region" description="Helical" evidence="12">
    <location>
        <begin position="794"/>
        <end position="812"/>
    </location>
</feature>
<dbReference type="FunFam" id="2.70.150.10:FF:000002">
    <property type="entry name" value="Copper-transporting ATPase 1, putative"/>
    <property type="match status" value="1"/>
</dbReference>
<feature type="transmembrane region" description="Helical" evidence="12">
    <location>
        <begin position="237"/>
        <end position="258"/>
    </location>
</feature>
<dbReference type="InterPro" id="IPR008250">
    <property type="entry name" value="ATPase_P-typ_transduc_dom_A_sf"/>
</dbReference>
<evidence type="ECO:0000256" key="12">
    <source>
        <dbReference type="RuleBase" id="RU362081"/>
    </source>
</evidence>
<sequence length="818" mass="83843">MDGTRDATASGDGVAEAVLDIEGMTCASCVARVEKRLGRVEGVRAAVNLATETARVQYPAGLDTTALVEAVRSAGYDATVRTRGVSRDAVSVPPRGETPIEVPAPGGPVDALTGDGLEPAARGAHGDSAHGDGAHGDSAHDQRAHDHGGDHAGEDHGGHVHDTADAAGATPLRTRLLVSAALAIPVVALGMVPAWQFPGWQWVSLALTTPVVLWGGWPFHRATLRNARHGAATMDTLITLGTFAAYLWSVWALVFGNAGRIGIRHEVMLFGPVHDASAVVYFEVAAAVTVLLLLGRFIEQRSTRRAGAALRALLDLGAREAELADGRRIPVDELTVGDVFVVRPGSVVATDGVVVDGHASVDESMLTGESVPVEVAAGSEVTGGTIAAGGRLAVRATGVGEETRLARIARLVEDAQLGKSRVQRLADRISGVFVPVVIVLAALTLVAWIVAGQPLAAGFTAAVAVLIIACPCALGLATPIAILVGTGRGAQLGVLVTGPEALESAERIDTIVLDKTGTLTSGRMSVANVVPVEGEDAADVLARAAAVERGSEHSVAAAIVAAAGEGPTAADLEAIAGRGVIGTVDGVRILAGRPAWIVERGAALTPALATAVEQGEERGTVVVVGWADAEGAMRARAVIEIADTVRPESAEAVARLRGMRLEPVLLTGDNPRIARAVAAELGIERVRAGVLPEGKVDEIAALRAEGRTVAMVGDGVNDAAALASADLGIAMGGGTDAALHASDIALMRDDPRGIVTAVALSRRTMRIIRGNLFWAFAYNVAALPLAALGLLNPMIAGAAMAFSSVFVVLNSLRLRRAA</sequence>
<feature type="transmembrane region" description="Helical" evidence="12">
    <location>
        <begin position="278"/>
        <end position="298"/>
    </location>
</feature>
<dbReference type="InterPro" id="IPR044492">
    <property type="entry name" value="P_typ_ATPase_HD_dom"/>
</dbReference>
<dbReference type="InterPro" id="IPR018303">
    <property type="entry name" value="ATPase_P-typ_P_site"/>
</dbReference>
<dbReference type="GO" id="GO:0005524">
    <property type="term" value="F:ATP binding"/>
    <property type="evidence" value="ECO:0007669"/>
    <property type="project" value="UniProtKB-UniRule"/>
</dbReference>
<name>E8NA91_MICTS</name>
<comment type="subcellular location">
    <subcellularLocation>
        <location evidence="1">Cell membrane</location>
        <topology evidence="1">Multi-pass membrane protein</topology>
    </subcellularLocation>
</comment>
<dbReference type="PRINTS" id="PR00120">
    <property type="entry name" value="HATPASE"/>
</dbReference>
<dbReference type="InterPro" id="IPR027256">
    <property type="entry name" value="P-typ_ATPase_IB"/>
</dbReference>
<evidence type="ECO:0000256" key="13">
    <source>
        <dbReference type="SAM" id="MobiDB-lite"/>
    </source>
</evidence>
<reference evidence="15 16" key="1">
    <citation type="journal article" date="2011" name="J. Bacteriol.">
        <title>Genome sequence of Microbacterium testaceum StLB037, an N-acylhomoserine lactone-degrading bacterium isolated from potato leaves.</title>
        <authorList>
            <person name="Morohoshi T."/>
            <person name="Wang W.-Z."/>
            <person name="Someya N."/>
            <person name="Ikeda T."/>
        </authorList>
    </citation>
    <scope>NUCLEOTIDE SEQUENCE [LARGE SCALE GENOMIC DNA]</scope>
    <source>
        <strain evidence="15 16">StLB037</strain>
    </source>
</reference>
<evidence type="ECO:0000256" key="9">
    <source>
        <dbReference type="ARBA" id="ARBA00023136"/>
    </source>
</evidence>
<dbReference type="SFLD" id="SFLDS00003">
    <property type="entry name" value="Haloacid_Dehalogenase"/>
    <property type="match status" value="1"/>
</dbReference>
<dbReference type="Gene3D" id="3.40.1110.10">
    <property type="entry name" value="Calcium-transporting ATPase, cytoplasmic domain N"/>
    <property type="match status" value="1"/>
</dbReference>
<dbReference type="HOGENOM" id="CLU_001771_0_3_11"/>
<dbReference type="STRING" id="979556.MTES_0361"/>
<dbReference type="PRINTS" id="PR00119">
    <property type="entry name" value="CATATPASE"/>
</dbReference>
<dbReference type="GO" id="GO:0005886">
    <property type="term" value="C:plasma membrane"/>
    <property type="evidence" value="ECO:0007669"/>
    <property type="project" value="UniProtKB-SubCell"/>
</dbReference>
<feature type="domain" description="HMA" evidence="14">
    <location>
        <begin position="15"/>
        <end position="79"/>
    </location>
</feature>
<dbReference type="Pfam" id="PF00122">
    <property type="entry name" value="E1-E2_ATPase"/>
    <property type="match status" value="1"/>
</dbReference>
<dbReference type="OrthoDB" id="7059309at2"/>
<keyword evidence="4 12" id="KW-0479">Metal-binding</keyword>
<organism evidence="15 16">
    <name type="scientific">Microbacterium testaceum (strain StLB037)</name>
    <dbReference type="NCBI Taxonomy" id="979556"/>
    <lineage>
        <taxon>Bacteria</taxon>
        <taxon>Bacillati</taxon>
        <taxon>Actinomycetota</taxon>
        <taxon>Actinomycetes</taxon>
        <taxon>Micrococcales</taxon>
        <taxon>Microbacteriaceae</taxon>
        <taxon>Microbacterium</taxon>
    </lineage>
</organism>
<evidence type="ECO:0000313" key="16">
    <source>
        <dbReference type="Proteomes" id="UP000008975"/>
    </source>
</evidence>
<evidence type="ECO:0000256" key="7">
    <source>
        <dbReference type="ARBA" id="ARBA00022967"/>
    </source>
</evidence>
<gene>
    <name evidence="15" type="ordered locus">MTES_0361</name>
</gene>
<reference key="2">
    <citation type="submission" date="2011-02" db="EMBL/GenBank/DDBJ databases">
        <title>Genome sequence of Microbacterium testaceum StLB037.</title>
        <authorList>
            <person name="Morohoshi T."/>
            <person name="Wang W.Z."/>
            <person name="Someya N."/>
            <person name="Ikeda T."/>
        </authorList>
    </citation>
    <scope>NUCLEOTIDE SEQUENCE</scope>
    <source>
        <strain>StLB037</strain>
    </source>
</reference>
<dbReference type="PANTHER" id="PTHR43520:SF8">
    <property type="entry name" value="P-TYPE CU(+) TRANSPORTER"/>
    <property type="match status" value="1"/>
</dbReference>
<keyword evidence="12" id="KW-1003">Cell membrane</keyword>
<keyword evidence="9 12" id="KW-0472">Membrane</keyword>
<dbReference type="NCBIfam" id="TIGR01494">
    <property type="entry name" value="ATPase_P-type"/>
    <property type="match status" value="1"/>
</dbReference>
<feature type="transmembrane region" description="Helical" evidence="12">
    <location>
        <begin position="771"/>
        <end position="788"/>
    </location>
</feature>
<evidence type="ECO:0000256" key="3">
    <source>
        <dbReference type="ARBA" id="ARBA00022692"/>
    </source>
</evidence>
<dbReference type="NCBIfam" id="TIGR01511">
    <property type="entry name" value="ATPase-IB1_Cu"/>
    <property type="match status" value="1"/>
</dbReference>
<dbReference type="InterPro" id="IPR059000">
    <property type="entry name" value="ATPase_P-type_domA"/>
</dbReference>
<dbReference type="SUPFAM" id="SSF56784">
    <property type="entry name" value="HAD-like"/>
    <property type="match status" value="1"/>
</dbReference>
<accession>E8NA91</accession>
<proteinExistence type="inferred from homology"/>
<dbReference type="PROSITE" id="PS00154">
    <property type="entry name" value="ATPASE_E1_E2"/>
    <property type="match status" value="1"/>
</dbReference>
<dbReference type="Proteomes" id="UP000008975">
    <property type="component" value="Chromosome"/>
</dbReference>
<dbReference type="PROSITE" id="PS50846">
    <property type="entry name" value="HMA_2"/>
    <property type="match status" value="1"/>
</dbReference>
<dbReference type="GO" id="GO:0043682">
    <property type="term" value="F:P-type divalent copper transporter activity"/>
    <property type="evidence" value="ECO:0007669"/>
    <property type="project" value="TreeGrafter"/>
</dbReference>
<dbReference type="Gene3D" id="3.40.50.1000">
    <property type="entry name" value="HAD superfamily/HAD-like"/>
    <property type="match status" value="1"/>
</dbReference>
<dbReference type="Pfam" id="PF00403">
    <property type="entry name" value="HMA"/>
    <property type="match status" value="1"/>
</dbReference>
<dbReference type="EMBL" id="AP012052">
    <property type="protein sequence ID" value="BAJ73325.1"/>
    <property type="molecule type" value="Genomic_DNA"/>
</dbReference>
<dbReference type="CDD" id="cd02094">
    <property type="entry name" value="P-type_ATPase_Cu-like"/>
    <property type="match status" value="1"/>
</dbReference>
<dbReference type="PANTHER" id="PTHR43520">
    <property type="entry name" value="ATP7, ISOFORM B"/>
    <property type="match status" value="1"/>
</dbReference>
<feature type="transmembrane region" description="Helical" evidence="12">
    <location>
        <begin position="457"/>
        <end position="484"/>
    </location>
</feature>
<protein>
    <recommendedName>
        <fullName evidence="11">Cation-transporting P-type ATPase B</fullName>
    </recommendedName>
</protein>
<feature type="transmembrane region" description="Helical" evidence="12">
    <location>
        <begin position="200"/>
        <end position="217"/>
    </location>
</feature>
<dbReference type="InterPro" id="IPR023298">
    <property type="entry name" value="ATPase_P-typ_TM_dom_sf"/>
</dbReference>
<feature type="transmembrane region" description="Helical" evidence="12">
    <location>
        <begin position="176"/>
        <end position="194"/>
    </location>
</feature>
<dbReference type="SUPFAM" id="SSF55008">
    <property type="entry name" value="HMA, heavy metal-associated domain"/>
    <property type="match status" value="1"/>
</dbReference>
<feature type="compositionally biased region" description="Basic and acidic residues" evidence="13">
    <location>
        <begin position="124"/>
        <end position="164"/>
    </location>
</feature>
<evidence type="ECO:0000259" key="14">
    <source>
        <dbReference type="PROSITE" id="PS50846"/>
    </source>
</evidence>
<dbReference type="InterPro" id="IPR001757">
    <property type="entry name" value="P_typ_ATPase"/>
</dbReference>
<evidence type="ECO:0000256" key="8">
    <source>
        <dbReference type="ARBA" id="ARBA00022989"/>
    </source>
</evidence>
<keyword evidence="7" id="KW-1278">Translocase</keyword>
<dbReference type="InterPro" id="IPR023299">
    <property type="entry name" value="ATPase_P-typ_cyto_dom_N"/>
</dbReference>
<feature type="transmembrane region" description="Helical" evidence="12">
    <location>
        <begin position="429"/>
        <end position="451"/>
    </location>
</feature>
<dbReference type="Pfam" id="PF00702">
    <property type="entry name" value="Hydrolase"/>
    <property type="match status" value="1"/>
</dbReference>
<dbReference type="GO" id="GO:0055070">
    <property type="term" value="P:copper ion homeostasis"/>
    <property type="evidence" value="ECO:0007669"/>
    <property type="project" value="TreeGrafter"/>
</dbReference>
<evidence type="ECO:0000256" key="2">
    <source>
        <dbReference type="ARBA" id="ARBA00006024"/>
    </source>
</evidence>
<dbReference type="SUPFAM" id="SSF81653">
    <property type="entry name" value="Calcium ATPase, transduction domain A"/>
    <property type="match status" value="1"/>
</dbReference>